<evidence type="ECO:0000313" key="1">
    <source>
        <dbReference type="EMBL" id="CCG88763.1"/>
    </source>
</evidence>
<accession>V5ZBJ1</accession>
<evidence type="ECO:0000313" key="2">
    <source>
        <dbReference type="Proteomes" id="UP000018217"/>
    </source>
</evidence>
<dbReference type="AlphaFoldDB" id="V5ZBJ1"/>
<organism evidence="1 2">
    <name type="scientific">Erwinia piriflorinigrans CFBP 5888</name>
    <dbReference type="NCBI Taxonomy" id="1161919"/>
    <lineage>
        <taxon>Bacteria</taxon>
        <taxon>Pseudomonadati</taxon>
        <taxon>Pseudomonadota</taxon>
        <taxon>Gammaproteobacteria</taxon>
        <taxon>Enterobacterales</taxon>
        <taxon>Erwiniaceae</taxon>
        <taxon>Erwinia</taxon>
    </lineage>
</organism>
<proteinExistence type="predicted"/>
<dbReference type="EMBL" id="CAHS01000021">
    <property type="protein sequence ID" value="CCG88763.1"/>
    <property type="molecule type" value="Genomic_DNA"/>
</dbReference>
<reference evidence="1 2" key="1">
    <citation type="journal article" date="2013" name="Syst. Appl. Microbiol.">
        <title>Phylogenetic position and virulence apparatus of the pear flower necrosis pathogen Erwinia piriflorinigrans CFBP 5888T as assessed by comparative genomics.</title>
        <authorList>
            <person name="Smits T.H."/>
            <person name="Rezzonico F."/>
            <person name="Lopez M.M."/>
            <person name="Blom J."/>
            <person name="Goesmann A."/>
            <person name="Frey J.E."/>
            <person name="Duffy B."/>
        </authorList>
    </citation>
    <scope>NUCLEOTIDE SEQUENCE [LARGE SCALE GENOMIC DNA]</scope>
    <source>
        <strain evidence="2">CFBP5888</strain>
    </source>
</reference>
<gene>
    <name evidence="1" type="ORF">EPIR_3400</name>
</gene>
<dbReference type="Proteomes" id="UP000018217">
    <property type="component" value="Unassembled WGS sequence"/>
</dbReference>
<name>V5ZBJ1_9GAMM</name>
<protein>
    <submittedName>
        <fullName evidence="1">Uncharacterized protein</fullName>
    </submittedName>
</protein>
<keyword evidence="2" id="KW-1185">Reference proteome</keyword>
<sequence length="35" mass="4060">MLTDNFRLRQNFFSAGHIYRSSSGQNQDVILSRLS</sequence>
<comment type="caution">
    <text evidence="1">The sequence shown here is derived from an EMBL/GenBank/DDBJ whole genome shotgun (WGS) entry which is preliminary data.</text>
</comment>